<dbReference type="AlphaFoldDB" id="A0A437P3N4"/>
<accession>A0A437P3N4</accession>
<protein>
    <submittedName>
        <fullName evidence="1">DUF4164 family protein</fullName>
    </submittedName>
</protein>
<reference evidence="1 2" key="1">
    <citation type="submission" date="2019-01" db="EMBL/GenBank/DDBJ databases">
        <authorList>
            <person name="Chen W.-M."/>
        </authorList>
    </citation>
    <scope>NUCLEOTIDE SEQUENCE [LARGE SCALE GENOMIC DNA]</scope>
    <source>
        <strain evidence="1 2">TER-1</strain>
    </source>
</reference>
<comment type="caution">
    <text evidence="1">The sequence shown here is derived from an EMBL/GenBank/DDBJ whole genome shotgun (WGS) entry which is preliminary data.</text>
</comment>
<dbReference type="OrthoDB" id="8001694at2"/>
<keyword evidence="2" id="KW-1185">Reference proteome</keyword>
<evidence type="ECO:0000313" key="1">
    <source>
        <dbReference type="EMBL" id="RVU16899.1"/>
    </source>
</evidence>
<dbReference type="InterPro" id="IPR025310">
    <property type="entry name" value="DUF4164"/>
</dbReference>
<proteinExistence type="predicted"/>
<gene>
    <name evidence="1" type="ORF">EOE48_15680</name>
</gene>
<organism evidence="1 2">
    <name type="scientific">Methylobacterium oryzihabitans</name>
    <dbReference type="NCBI Taxonomy" id="2499852"/>
    <lineage>
        <taxon>Bacteria</taxon>
        <taxon>Pseudomonadati</taxon>
        <taxon>Pseudomonadota</taxon>
        <taxon>Alphaproteobacteria</taxon>
        <taxon>Hyphomicrobiales</taxon>
        <taxon>Methylobacteriaceae</taxon>
        <taxon>Methylobacterium</taxon>
    </lineage>
</organism>
<dbReference type="EMBL" id="SACP01000014">
    <property type="protein sequence ID" value="RVU16899.1"/>
    <property type="molecule type" value="Genomic_DNA"/>
</dbReference>
<dbReference type="RefSeq" id="WP_127730737.1">
    <property type="nucleotide sequence ID" value="NZ_SACP01000014.1"/>
</dbReference>
<sequence length="94" mass="10032">MGAAMDDALRRLDSAVAALDLAVSRRLDAERSRGDLETELEIMREDRVRLGAELDAVTARLAEVEAAADEVGHRVGRAIGAVEGVLARPEPPEA</sequence>
<name>A0A437P3N4_9HYPH</name>
<dbReference type="Pfam" id="PF13747">
    <property type="entry name" value="DUF4164"/>
    <property type="match status" value="1"/>
</dbReference>
<evidence type="ECO:0000313" key="2">
    <source>
        <dbReference type="Proteomes" id="UP000286997"/>
    </source>
</evidence>
<dbReference type="Proteomes" id="UP000286997">
    <property type="component" value="Unassembled WGS sequence"/>
</dbReference>